<dbReference type="PANTHER" id="PTHR13627">
    <property type="entry name" value="FUKUTIN RELATED PROTEIN"/>
    <property type="match status" value="1"/>
</dbReference>
<dbReference type="GO" id="GO:0035269">
    <property type="term" value="P:protein O-linked glycosylation via mannose"/>
    <property type="evidence" value="ECO:0007669"/>
    <property type="project" value="TreeGrafter"/>
</dbReference>
<dbReference type="InterPro" id="IPR055105">
    <property type="entry name" value="FKRP_N"/>
</dbReference>
<keyword evidence="1" id="KW-1133">Transmembrane helix</keyword>
<feature type="domain" description="FKRP stem" evidence="2">
    <location>
        <begin position="76"/>
        <end position="269"/>
    </location>
</feature>
<proteinExistence type="evidence at transcript level"/>
<reference evidence="3" key="1">
    <citation type="journal article" date="2013" name="PLoS ONE">
        <title>Gene expression in gut symbiotic organ of stinkbug affected by extracellular bacterial symbiont.</title>
        <authorList>
            <person name="Futahashi R."/>
            <person name="Tanaka K."/>
            <person name="Tanahashi M."/>
            <person name="Nikoh N."/>
            <person name="Kikuchi Y."/>
            <person name="Lee B.L."/>
            <person name="Fukatsu T."/>
        </authorList>
    </citation>
    <scope>NUCLEOTIDE SEQUENCE</scope>
    <source>
        <tissue evidence="3">Midgut</tissue>
    </source>
</reference>
<keyword evidence="1" id="KW-0812">Transmembrane</keyword>
<dbReference type="InterPro" id="IPR052613">
    <property type="entry name" value="LicD_transferase"/>
</dbReference>
<evidence type="ECO:0000313" key="3">
    <source>
        <dbReference type="EMBL" id="BAN21404.1"/>
    </source>
</evidence>
<dbReference type="Pfam" id="PF22921">
    <property type="entry name" value="FKRP_N"/>
    <property type="match status" value="1"/>
</dbReference>
<evidence type="ECO:0000259" key="2">
    <source>
        <dbReference type="Pfam" id="PF22921"/>
    </source>
</evidence>
<protein>
    <recommendedName>
        <fullName evidence="2">FKRP stem domain-containing protein</fullName>
    </recommendedName>
</protein>
<feature type="transmembrane region" description="Helical" evidence="1">
    <location>
        <begin position="21"/>
        <end position="42"/>
    </location>
</feature>
<dbReference type="PANTHER" id="PTHR13627:SF31">
    <property type="entry name" value="RIBITOL 5-PHOSPHATE TRANSFERASE FKRP"/>
    <property type="match status" value="1"/>
</dbReference>
<sequence length="278" mass="32103">MLSENFSRRAIYFVYNNMRVKFAKAVTLVIVVLNVVAFYFLWNLLSRQKGSSSNPKYKVVVTDDVRNDYHQRNMDDLIQHNVTVIFREFEYFENDIPNSVRSIASTYPNINILIISNSLPYPPLLFNSSNCLFQNVKHVHLQSSLNNSLKARTPLYQLDTNYVLFMPDSSRIHSKKTIEKMLKGARKTGIVGGTFKASKAVACLNSHINQREWFIQFEESFNSPLCDFIKGKHAILVQTDILKEMTDSFMLPFPDAFYIQAAAKGVKVLGWRFKTMWS</sequence>
<evidence type="ECO:0000256" key="1">
    <source>
        <dbReference type="SAM" id="Phobius"/>
    </source>
</evidence>
<keyword evidence="1" id="KW-0472">Membrane</keyword>
<organism evidence="3">
    <name type="scientific">Riptortus pedestris</name>
    <name type="common">Bean bug</name>
    <dbReference type="NCBI Taxonomy" id="329032"/>
    <lineage>
        <taxon>Eukaryota</taxon>
        <taxon>Metazoa</taxon>
        <taxon>Ecdysozoa</taxon>
        <taxon>Arthropoda</taxon>
        <taxon>Hexapoda</taxon>
        <taxon>Insecta</taxon>
        <taxon>Pterygota</taxon>
        <taxon>Neoptera</taxon>
        <taxon>Paraneoptera</taxon>
        <taxon>Hemiptera</taxon>
        <taxon>Heteroptera</taxon>
        <taxon>Panheteroptera</taxon>
        <taxon>Pentatomomorpha</taxon>
        <taxon>Coreoidea</taxon>
        <taxon>Alydidae</taxon>
        <taxon>Riptortus</taxon>
    </lineage>
</organism>
<name>R4WE81_RIPPE</name>
<dbReference type="EMBL" id="AK418189">
    <property type="protein sequence ID" value="BAN21404.1"/>
    <property type="molecule type" value="mRNA"/>
</dbReference>
<dbReference type="AlphaFoldDB" id="R4WE81"/>
<dbReference type="GO" id="GO:0005794">
    <property type="term" value="C:Golgi apparatus"/>
    <property type="evidence" value="ECO:0007669"/>
    <property type="project" value="TreeGrafter"/>
</dbReference>
<accession>R4WE81</accession>